<protein>
    <recommendedName>
        <fullName evidence="5">Methyl-accepting transducer domain-containing protein</fullName>
    </recommendedName>
</protein>
<evidence type="ECO:0000256" key="2">
    <source>
        <dbReference type="ARBA" id="ARBA00029447"/>
    </source>
</evidence>
<organism evidence="6 7">
    <name type="scientific">Paraburkholderia haematera</name>
    <dbReference type="NCBI Taxonomy" id="2793077"/>
    <lineage>
        <taxon>Bacteria</taxon>
        <taxon>Pseudomonadati</taxon>
        <taxon>Pseudomonadota</taxon>
        <taxon>Betaproteobacteria</taxon>
        <taxon>Burkholderiales</taxon>
        <taxon>Burkholderiaceae</taxon>
        <taxon>Paraburkholderia</taxon>
    </lineage>
</organism>
<comment type="caution">
    <text evidence="6">The sequence shown here is derived from an EMBL/GenBank/DDBJ whole genome shotgun (WGS) entry which is preliminary data.</text>
</comment>
<dbReference type="Proteomes" id="UP000672526">
    <property type="component" value="Unassembled WGS sequence"/>
</dbReference>
<dbReference type="InterPro" id="IPR051310">
    <property type="entry name" value="MCP_chemotaxis"/>
</dbReference>
<sequence length="575" mass="60332">MPEPTFPAVRYVGTRNMKAVSLGGQSGAGFVPEGEATGKLSPSHGQGSRARGVRLKGLSVKAMLRLAFAVLLIGTLVIGVFSLTQISRLNASAQSIYDQGHVASRAAEEARGHMLRASRAQKMLLTATTAKERDDLGADIDKGLTGLSTELGTLQQYVDTSDAKAVDQQKKFAAAVAAWSGHLRDFVTLVKAQPLDLSQMNWQVGTQDVSLLVETGKLEKLVDELVAQRGTAAKATIEASGFIFHSSFVMIAVTTVALIALAFGISEWVVRRLAGQLGGEPAYAKEIASRIAAGDLSNQIVLGRKDKSSMLYALHDMQSGLATTVSDIASSADAIATASGEISMGNLDLSQRTEQQAMALERTASSMEQLTSTVRQNADNAKQASTLANNASEIAEKGGDVVSRVVATMNEINDSARSIGDIIGVIEGIAFQTNILALNAAVEAARAGEEGRGFSVVAAEVRNLAQRSAAAAKEIKGLINASVERVSNGSTLAQDAGQTMDEVVKAVKRVTDIMGEISAASSEQSAGIEEINLAVTQMDSGTQQNAALVEQATAAARSLDDQARGLKQMVGKFRL</sequence>
<dbReference type="PANTHER" id="PTHR43531:SF14">
    <property type="entry name" value="METHYL-ACCEPTING CHEMOTAXIS PROTEIN I-RELATED"/>
    <property type="match status" value="1"/>
</dbReference>
<evidence type="ECO:0000256" key="1">
    <source>
        <dbReference type="ARBA" id="ARBA00022481"/>
    </source>
</evidence>
<evidence type="ECO:0000259" key="5">
    <source>
        <dbReference type="PROSITE" id="PS50111"/>
    </source>
</evidence>
<feature type="transmembrane region" description="Helical" evidence="4">
    <location>
        <begin position="242"/>
        <end position="263"/>
    </location>
</feature>
<dbReference type="PROSITE" id="PS50111">
    <property type="entry name" value="CHEMOTAXIS_TRANSDUC_2"/>
    <property type="match status" value="1"/>
</dbReference>
<proteinExistence type="inferred from homology"/>
<dbReference type="InterPro" id="IPR024478">
    <property type="entry name" value="HlyB_4HB_MCP"/>
</dbReference>
<dbReference type="Gene3D" id="1.10.287.950">
    <property type="entry name" value="Methyl-accepting chemotaxis protein"/>
    <property type="match status" value="1"/>
</dbReference>
<evidence type="ECO:0000256" key="3">
    <source>
        <dbReference type="PROSITE-ProRule" id="PRU00284"/>
    </source>
</evidence>
<dbReference type="CDD" id="cd11386">
    <property type="entry name" value="MCP_signal"/>
    <property type="match status" value="1"/>
</dbReference>
<comment type="similarity">
    <text evidence="2">Belongs to the methyl-accepting chemotaxis (MCP) protein family.</text>
</comment>
<dbReference type="PANTHER" id="PTHR43531">
    <property type="entry name" value="PROTEIN ICFG"/>
    <property type="match status" value="1"/>
</dbReference>
<gene>
    <name evidence="6" type="ORF">R69888_01000</name>
</gene>
<reference evidence="6 7" key="1">
    <citation type="submission" date="2021-02" db="EMBL/GenBank/DDBJ databases">
        <authorList>
            <person name="Vanwijnsberghe S."/>
        </authorList>
    </citation>
    <scope>NUCLEOTIDE SEQUENCE [LARGE SCALE GENOMIC DNA]</scope>
    <source>
        <strain evidence="6 7">LMG 31837</strain>
    </source>
</reference>
<keyword evidence="3" id="KW-0807">Transducer</keyword>
<accession>A0ABM8QPD7</accession>
<name>A0ABM8QPD7_9BURK</name>
<keyword evidence="4" id="KW-1133">Transmembrane helix</keyword>
<keyword evidence="4" id="KW-0812">Transmembrane</keyword>
<dbReference type="SUPFAM" id="SSF58104">
    <property type="entry name" value="Methyl-accepting chemotaxis protein (MCP) signaling domain"/>
    <property type="match status" value="1"/>
</dbReference>
<keyword evidence="1" id="KW-0488">Methylation</keyword>
<evidence type="ECO:0000313" key="7">
    <source>
        <dbReference type="Proteomes" id="UP000672526"/>
    </source>
</evidence>
<dbReference type="SMART" id="SM00283">
    <property type="entry name" value="MA"/>
    <property type="match status" value="1"/>
</dbReference>
<evidence type="ECO:0000256" key="4">
    <source>
        <dbReference type="SAM" id="Phobius"/>
    </source>
</evidence>
<dbReference type="EMBL" id="CAJNBK010000002">
    <property type="protein sequence ID" value="CAE6708195.1"/>
    <property type="molecule type" value="Genomic_DNA"/>
</dbReference>
<evidence type="ECO:0000313" key="6">
    <source>
        <dbReference type="EMBL" id="CAE6708195.1"/>
    </source>
</evidence>
<feature type="domain" description="Methyl-accepting transducer" evidence="5">
    <location>
        <begin position="331"/>
        <end position="560"/>
    </location>
</feature>
<feature type="transmembrane region" description="Helical" evidence="4">
    <location>
        <begin position="62"/>
        <end position="83"/>
    </location>
</feature>
<dbReference type="InterPro" id="IPR004090">
    <property type="entry name" value="Chemotax_Me-accpt_rcpt"/>
</dbReference>
<keyword evidence="4" id="KW-0472">Membrane</keyword>
<dbReference type="PRINTS" id="PR00260">
    <property type="entry name" value="CHEMTRNSDUCR"/>
</dbReference>
<dbReference type="Pfam" id="PF00015">
    <property type="entry name" value="MCPsignal"/>
    <property type="match status" value="1"/>
</dbReference>
<keyword evidence="7" id="KW-1185">Reference proteome</keyword>
<dbReference type="InterPro" id="IPR004089">
    <property type="entry name" value="MCPsignal_dom"/>
</dbReference>
<dbReference type="Pfam" id="PF12729">
    <property type="entry name" value="4HB_MCP_1"/>
    <property type="match status" value="1"/>
</dbReference>